<feature type="domain" description="ABC transmembrane type-1" evidence="8">
    <location>
        <begin position="91"/>
        <end position="276"/>
    </location>
</feature>
<dbReference type="Gene3D" id="1.10.3720.10">
    <property type="entry name" value="MetI-like"/>
    <property type="match status" value="1"/>
</dbReference>
<comment type="similarity">
    <text evidence="7">Belongs to the binding-protein-dependent transport system permease family.</text>
</comment>
<dbReference type="Pfam" id="PF00528">
    <property type="entry name" value="BPD_transp_1"/>
    <property type="match status" value="1"/>
</dbReference>
<evidence type="ECO:0000256" key="3">
    <source>
        <dbReference type="ARBA" id="ARBA00022475"/>
    </source>
</evidence>
<dbReference type="SUPFAM" id="SSF161098">
    <property type="entry name" value="MetI-like"/>
    <property type="match status" value="1"/>
</dbReference>
<sequence>MSEIDINAAGTRYSKNVLYYFKKDKLALLGGIIVIFFTLIGIFAPYIAPHSPIDMNLQRRLIKPSLAFPLGTDQLGRCTLSRLIYGTRTSFGDALIVLAGILAIGVPLGILAGYVGGWVDNFIMRLADIVLTFPSSLVALAVVGILGPGILNIMLVLVFLWWAPFARIIRGTVLKLKEMDFVMAAKAAGTSKFNIIVKHILLNAVSPIIVLSTLKVASIITHIAGFSFIGLGTQPPTADWGIMLSDSRQFISSAPSLMVWPGLTIMTVVFGLNMFGEGLNEALRPSLN</sequence>
<dbReference type="InterPro" id="IPR000515">
    <property type="entry name" value="MetI-like"/>
</dbReference>
<name>A0A1A6B455_9CLOT</name>
<feature type="transmembrane region" description="Helical" evidence="7">
    <location>
        <begin position="26"/>
        <end position="48"/>
    </location>
</feature>
<comment type="caution">
    <text evidence="9">The sequence shown here is derived from an EMBL/GenBank/DDBJ whole genome shotgun (WGS) entry which is preliminary data.</text>
</comment>
<evidence type="ECO:0000313" key="9">
    <source>
        <dbReference type="EMBL" id="OBR97124.1"/>
    </source>
</evidence>
<dbReference type="AlphaFoldDB" id="A0A1A6B455"/>
<dbReference type="CDD" id="cd06261">
    <property type="entry name" value="TM_PBP2"/>
    <property type="match status" value="1"/>
</dbReference>
<organism evidence="9 10">
    <name type="scientific">Clostridium ragsdalei P11</name>
    <dbReference type="NCBI Taxonomy" id="1353534"/>
    <lineage>
        <taxon>Bacteria</taxon>
        <taxon>Bacillati</taxon>
        <taxon>Bacillota</taxon>
        <taxon>Clostridia</taxon>
        <taxon>Eubacteriales</taxon>
        <taxon>Clostridiaceae</taxon>
        <taxon>Clostridium</taxon>
    </lineage>
</organism>
<dbReference type="Proteomes" id="UP000093954">
    <property type="component" value="Unassembled WGS sequence"/>
</dbReference>
<dbReference type="InterPro" id="IPR035906">
    <property type="entry name" value="MetI-like_sf"/>
</dbReference>
<evidence type="ECO:0000256" key="6">
    <source>
        <dbReference type="ARBA" id="ARBA00023136"/>
    </source>
</evidence>
<dbReference type="GO" id="GO:0005886">
    <property type="term" value="C:plasma membrane"/>
    <property type="evidence" value="ECO:0007669"/>
    <property type="project" value="UniProtKB-SubCell"/>
</dbReference>
<dbReference type="InterPro" id="IPR050366">
    <property type="entry name" value="BP-dependent_transpt_permease"/>
</dbReference>
<keyword evidence="6 7" id="KW-0472">Membrane</keyword>
<evidence type="ECO:0000256" key="7">
    <source>
        <dbReference type="RuleBase" id="RU363032"/>
    </source>
</evidence>
<dbReference type="EMBL" id="LROS01000001">
    <property type="protein sequence ID" value="OBR97124.1"/>
    <property type="molecule type" value="Genomic_DNA"/>
</dbReference>
<keyword evidence="10" id="KW-1185">Reference proteome</keyword>
<evidence type="ECO:0000256" key="1">
    <source>
        <dbReference type="ARBA" id="ARBA00004651"/>
    </source>
</evidence>
<dbReference type="GO" id="GO:0055085">
    <property type="term" value="P:transmembrane transport"/>
    <property type="evidence" value="ECO:0007669"/>
    <property type="project" value="InterPro"/>
</dbReference>
<dbReference type="PANTHER" id="PTHR43386:SF1">
    <property type="entry name" value="D,D-DIPEPTIDE TRANSPORT SYSTEM PERMEASE PROTEIN DDPC-RELATED"/>
    <property type="match status" value="1"/>
</dbReference>
<dbReference type="PROSITE" id="PS50928">
    <property type="entry name" value="ABC_TM1"/>
    <property type="match status" value="1"/>
</dbReference>
<reference evidence="9 10" key="1">
    <citation type="journal article" date="2012" name="Front. Microbiol.">
        <title>Draft Genome Sequence of the Virulent Strain 01-B526 of the Fish Pathogen Aeromonas salmonicida.</title>
        <authorList>
            <person name="Charette S.J."/>
            <person name="Brochu F."/>
            <person name="Boyle B."/>
            <person name="Filion G."/>
            <person name="Tanaka K.H."/>
            <person name="Derome N."/>
        </authorList>
    </citation>
    <scope>NUCLEOTIDE SEQUENCE [LARGE SCALE GENOMIC DNA]</scope>
    <source>
        <strain evidence="9 10">P11</strain>
    </source>
</reference>
<keyword evidence="5 7" id="KW-1133">Transmembrane helix</keyword>
<feature type="transmembrane region" description="Helical" evidence="7">
    <location>
        <begin position="122"/>
        <end position="143"/>
    </location>
</feature>
<proteinExistence type="inferred from homology"/>
<feature type="transmembrane region" description="Helical" evidence="7">
    <location>
        <begin position="149"/>
        <end position="169"/>
    </location>
</feature>
<dbReference type="PATRIC" id="fig|1353534.3.peg.43"/>
<keyword evidence="2 7" id="KW-0813">Transport</keyword>
<dbReference type="RefSeq" id="WP_083985462.1">
    <property type="nucleotide sequence ID" value="NZ_LROS01000001.1"/>
</dbReference>
<feature type="transmembrane region" description="Helical" evidence="7">
    <location>
        <begin position="94"/>
        <end position="115"/>
    </location>
</feature>
<dbReference type="PANTHER" id="PTHR43386">
    <property type="entry name" value="OLIGOPEPTIDE TRANSPORT SYSTEM PERMEASE PROTEIN APPC"/>
    <property type="match status" value="1"/>
</dbReference>
<evidence type="ECO:0000259" key="8">
    <source>
        <dbReference type="PROSITE" id="PS50928"/>
    </source>
</evidence>
<keyword evidence="3" id="KW-1003">Cell membrane</keyword>
<keyword evidence="4 7" id="KW-0812">Transmembrane</keyword>
<evidence type="ECO:0000256" key="4">
    <source>
        <dbReference type="ARBA" id="ARBA00022692"/>
    </source>
</evidence>
<protein>
    <submittedName>
        <fullName evidence="9">Glutathione transport system permease protein GsiD</fullName>
    </submittedName>
</protein>
<gene>
    <name evidence="9" type="primary">gsiD_1</name>
    <name evidence="9" type="ORF">CLRAG_00430</name>
</gene>
<evidence type="ECO:0000256" key="2">
    <source>
        <dbReference type="ARBA" id="ARBA00022448"/>
    </source>
</evidence>
<comment type="subcellular location">
    <subcellularLocation>
        <location evidence="1 7">Cell membrane</location>
        <topology evidence="1 7">Multi-pass membrane protein</topology>
    </subcellularLocation>
</comment>
<accession>A0A1A6B455</accession>
<feature type="transmembrane region" description="Helical" evidence="7">
    <location>
        <begin position="250"/>
        <end position="275"/>
    </location>
</feature>
<evidence type="ECO:0000256" key="5">
    <source>
        <dbReference type="ARBA" id="ARBA00022989"/>
    </source>
</evidence>
<evidence type="ECO:0000313" key="10">
    <source>
        <dbReference type="Proteomes" id="UP000093954"/>
    </source>
</evidence>
<dbReference type="Pfam" id="PF12911">
    <property type="entry name" value="OppC_N"/>
    <property type="match status" value="1"/>
</dbReference>
<feature type="transmembrane region" description="Helical" evidence="7">
    <location>
        <begin position="200"/>
        <end position="230"/>
    </location>
</feature>
<dbReference type="InterPro" id="IPR025966">
    <property type="entry name" value="OppC_N"/>
</dbReference>